<keyword evidence="2 6" id="KW-0540">Nuclease</keyword>
<keyword evidence="1 6" id="KW-1277">Toxin-antitoxin system</keyword>
<comment type="function">
    <text evidence="6">Toxic component of a toxin-antitoxin (TA) system. An RNase.</text>
</comment>
<dbReference type="HAMAP" id="MF_00265">
    <property type="entry name" value="VapC_Nob1"/>
    <property type="match status" value="1"/>
</dbReference>
<dbReference type="AlphaFoldDB" id="A0A6F8XXZ8"/>
<sequence length="137" mass="14731">MIICDTGPLVAALNRKDADHTRCVDLLEKHPGPLLVPGPVLTEVCYLLESRVGAHGEAAFLAAVADGELQLVGLTQPDLRRMVELVKAYADFPLGAVDASVVAIAERYGCADIATLDIRHFSTVRPRHVPNLNLLPT</sequence>
<keyword evidence="5 6" id="KW-0460">Magnesium</keyword>
<dbReference type="EMBL" id="AP022870">
    <property type="protein sequence ID" value="BCB78601.1"/>
    <property type="molecule type" value="Genomic_DNA"/>
</dbReference>
<feature type="domain" description="PIN" evidence="7">
    <location>
        <begin position="2"/>
        <end position="122"/>
    </location>
</feature>
<evidence type="ECO:0000259" key="7">
    <source>
        <dbReference type="Pfam" id="PF01850"/>
    </source>
</evidence>
<evidence type="ECO:0000256" key="6">
    <source>
        <dbReference type="HAMAP-Rule" id="MF_00265"/>
    </source>
</evidence>
<dbReference type="GO" id="GO:0004540">
    <property type="term" value="F:RNA nuclease activity"/>
    <property type="evidence" value="ECO:0007669"/>
    <property type="project" value="InterPro"/>
</dbReference>
<feature type="binding site" evidence="6">
    <location>
        <position position="98"/>
    </location>
    <ligand>
        <name>Mg(2+)</name>
        <dbReference type="ChEBI" id="CHEBI:18420"/>
    </ligand>
</feature>
<accession>A0A6F8XXZ8</accession>
<evidence type="ECO:0000256" key="2">
    <source>
        <dbReference type="ARBA" id="ARBA00022722"/>
    </source>
</evidence>
<protein>
    <recommendedName>
        <fullName evidence="6">Ribonuclease VapC</fullName>
        <shortName evidence="6">RNase VapC</shortName>
        <ecNumber evidence="6">3.1.-.-</ecNumber>
    </recommendedName>
    <alternativeName>
        <fullName evidence="6">Toxin VapC</fullName>
    </alternativeName>
</protein>
<dbReference type="Gene3D" id="3.40.50.1010">
    <property type="entry name" value="5'-nuclease"/>
    <property type="match status" value="1"/>
</dbReference>
<keyword evidence="6" id="KW-0800">Toxin</keyword>
<gene>
    <name evidence="6" type="primary">vapC</name>
    <name evidence="8" type="ORF">Pflav_050110</name>
</gene>
<evidence type="ECO:0000256" key="3">
    <source>
        <dbReference type="ARBA" id="ARBA00022723"/>
    </source>
</evidence>
<dbReference type="EC" id="3.1.-.-" evidence="6"/>
<evidence type="ECO:0000256" key="5">
    <source>
        <dbReference type="ARBA" id="ARBA00022842"/>
    </source>
</evidence>
<dbReference type="Proteomes" id="UP000502508">
    <property type="component" value="Chromosome"/>
</dbReference>
<dbReference type="KEGG" id="pfla:Pflav_050110"/>
<evidence type="ECO:0000256" key="4">
    <source>
        <dbReference type="ARBA" id="ARBA00022801"/>
    </source>
</evidence>
<reference evidence="8 9" key="1">
    <citation type="submission" date="2020-03" db="EMBL/GenBank/DDBJ databases">
        <title>Whole genome shotgun sequence of Phytohabitans flavus NBRC 107702.</title>
        <authorList>
            <person name="Komaki H."/>
            <person name="Tamura T."/>
        </authorList>
    </citation>
    <scope>NUCLEOTIDE SEQUENCE [LARGE SCALE GENOMIC DNA]</scope>
    <source>
        <strain evidence="8 9">NBRC 107702</strain>
    </source>
</reference>
<evidence type="ECO:0000313" key="8">
    <source>
        <dbReference type="EMBL" id="BCB78601.1"/>
    </source>
</evidence>
<dbReference type="InterPro" id="IPR029060">
    <property type="entry name" value="PIN-like_dom_sf"/>
</dbReference>
<keyword evidence="4 6" id="KW-0378">Hydrolase</keyword>
<comment type="similarity">
    <text evidence="6">Belongs to the PINc/VapC protein family.</text>
</comment>
<dbReference type="InterPro" id="IPR022907">
    <property type="entry name" value="VapC_family"/>
</dbReference>
<evidence type="ECO:0000256" key="1">
    <source>
        <dbReference type="ARBA" id="ARBA00022649"/>
    </source>
</evidence>
<dbReference type="GO" id="GO:0000287">
    <property type="term" value="F:magnesium ion binding"/>
    <property type="evidence" value="ECO:0007669"/>
    <property type="project" value="UniProtKB-UniRule"/>
</dbReference>
<proteinExistence type="inferred from homology"/>
<comment type="cofactor">
    <cofactor evidence="6">
        <name>Mg(2+)</name>
        <dbReference type="ChEBI" id="CHEBI:18420"/>
    </cofactor>
</comment>
<dbReference type="InterPro" id="IPR002716">
    <property type="entry name" value="PIN_dom"/>
</dbReference>
<keyword evidence="9" id="KW-1185">Reference proteome</keyword>
<reference evidence="8 9" key="2">
    <citation type="submission" date="2020-03" db="EMBL/GenBank/DDBJ databases">
        <authorList>
            <person name="Ichikawa N."/>
            <person name="Kimura A."/>
            <person name="Kitahashi Y."/>
            <person name="Uohara A."/>
        </authorList>
    </citation>
    <scope>NUCLEOTIDE SEQUENCE [LARGE SCALE GENOMIC DNA]</scope>
    <source>
        <strain evidence="8 9">NBRC 107702</strain>
    </source>
</reference>
<dbReference type="RefSeq" id="WP_173038249.1">
    <property type="nucleotide sequence ID" value="NZ_AP022870.1"/>
</dbReference>
<dbReference type="SUPFAM" id="SSF88723">
    <property type="entry name" value="PIN domain-like"/>
    <property type="match status" value="1"/>
</dbReference>
<feature type="binding site" evidence="6">
    <location>
        <position position="5"/>
    </location>
    <ligand>
        <name>Mg(2+)</name>
        <dbReference type="ChEBI" id="CHEBI:18420"/>
    </ligand>
</feature>
<dbReference type="Pfam" id="PF01850">
    <property type="entry name" value="PIN"/>
    <property type="match status" value="1"/>
</dbReference>
<name>A0A6F8XXZ8_9ACTN</name>
<evidence type="ECO:0000313" key="9">
    <source>
        <dbReference type="Proteomes" id="UP000502508"/>
    </source>
</evidence>
<dbReference type="GO" id="GO:0016787">
    <property type="term" value="F:hydrolase activity"/>
    <property type="evidence" value="ECO:0007669"/>
    <property type="project" value="UniProtKB-KW"/>
</dbReference>
<dbReference type="GO" id="GO:0090729">
    <property type="term" value="F:toxin activity"/>
    <property type="evidence" value="ECO:0007669"/>
    <property type="project" value="UniProtKB-KW"/>
</dbReference>
<organism evidence="8 9">
    <name type="scientific">Phytohabitans flavus</name>
    <dbReference type="NCBI Taxonomy" id="1076124"/>
    <lineage>
        <taxon>Bacteria</taxon>
        <taxon>Bacillati</taxon>
        <taxon>Actinomycetota</taxon>
        <taxon>Actinomycetes</taxon>
        <taxon>Micromonosporales</taxon>
        <taxon>Micromonosporaceae</taxon>
    </lineage>
</organism>
<keyword evidence="3 6" id="KW-0479">Metal-binding</keyword>